<evidence type="ECO:0008006" key="5">
    <source>
        <dbReference type="Google" id="ProtNLM"/>
    </source>
</evidence>
<gene>
    <name evidence="3" type="ORF">A3Q56_07735</name>
</gene>
<dbReference type="GO" id="GO:0005525">
    <property type="term" value="F:GTP binding"/>
    <property type="evidence" value="ECO:0007669"/>
    <property type="project" value="UniProtKB-KW"/>
</dbReference>
<keyword evidence="4" id="KW-1185">Reference proteome</keyword>
<comment type="caution">
    <text evidence="3">The sequence shown here is derived from an EMBL/GenBank/DDBJ whole genome shotgun (WGS) entry which is preliminary data.</text>
</comment>
<accession>A0A177ARV9</accession>
<dbReference type="Gene3D" id="3.40.50.300">
    <property type="entry name" value="P-loop containing nucleotide triphosphate hydrolases"/>
    <property type="match status" value="1"/>
</dbReference>
<evidence type="ECO:0000313" key="3">
    <source>
        <dbReference type="EMBL" id="OAF64560.1"/>
    </source>
</evidence>
<dbReference type="PANTHER" id="PTHR23115">
    <property type="entry name" value="TRANSLATION FACTOR"/>
    <property type="match status" value="1"/>
</dbReference>
<dbReference type="Proteomes" id="UP000078046">
    <property type="component" value="Unassembled WGS sequence"/>
</dbReference>
<organism evidence="3 4">
    <name type="scientific">Intoshia linei</name>
    <dbReference type="NCBI Taxonomy" id="1819745"/>
    <lineage>
        <taxon>Eukaryota</taxon>
        <taxon>Metazoa</taxon>
        <taxon>Spiralia</taxon>
        <taxon>Lophotrochozoa</taxon>
        <taxon>Mesozoa</taxon>
        <taxon>Orthonectida</taxon>
        <taxon>Rhopaluridae</taxon>
        <taxon>Intoshia</taxon>
    </lineage>
</organism>
<protein>
    <recommendedName>
        <fullName evidence="5">Tr-type G domain-containing protein</fullName>
    </recommendedName>
</protein>
<dbReference type="SUPFAM" id="SSF52540">
    <property type="entry name" value="P-loop containing nucleoside triphosphate hydrolases"/>
    <property type="match status" value="1"/>
</dbReference>
<name>A0A177ARV9_9BILA</name>
<dbReference type="AlphaFoldDB" id="A0A177ARV9"/>
<dbReference type="InterPro" id="IPR050100">
    <property type="entry name" value="TRAFAC_GTPase_members"/>
</dbReference>
<keyword evidence="1" id="KW-0547">Nucleotide-binding</keyword>
<keyword evidence="2" id="KW-0342">GTP-binding</keyword>
<evidence type="ECO:0000256" key="1">
    <source>
        <dbReference type="ARBA" id="ARBA00022741"/>
    </source>
</evidence>
<proteinExistence type="predicted"/>
<evidence type="ECO:0000256" key="2">
    <source>
        <dbReference type="ARBA" id="ARBA00023134"/>
    </source>
</evidence>
<reference evidence="3 4" key="1">
    <citation type="submission" date="2016-04" db="EMBL/GenBank/DDBJ databases">
        <title>The genome of Intoshia linei affirms orthonectids as highly simplified spiralians.</title>
        <authorList>
            <person name="Mikhailov K.V."/>
            <person name="Slusarev G.S."/>
            <person name="Nikitin M.A."/>
            <person name="Logacheva M.D."/>
            <person name="Penin A."/>
            <person name="Aleoshin V."/>
            <person name="Panchin Y.V."/>
        </authorList>
    </citation>
    <scope>NUCLEOTIDE SEQUENCE [LARGE SCALE GENOMIC DNA]</scope>
    <source>
        <strain evidence="3">Intl2013</strain>
        <tissue evidence="3">Whole animal</tissue>
    </source>
</reference>
<dbReference type="EMBL" id="LWCA01001753">
    <property type="protein sequence ID" value="OAF64560.1"/>
    <property type="molecule type" value="Genomic_DNA"/>
</dbReference>
<evidence type="ECO:0000313" key="4">
    <source>
        <dbReference type="Proteomes" id="UP000078046"/>
    </source>
</evidence>
<dbReference type="OrthoDB" id="342024at2759"/>
<sequence>MSHFFSGNRGKLLKSQEFCPGHADCGKSTTIGRLLSDLKVLKSNELHKNIKETVRHGKSSFEYAYVMDTCEYER</sequence>
<dbReference type="InterPro" id="IPR027417">
    <property type="entry name" value="P-loop_NTPase"/>
</dbReference>